<dbReference type="EMBL" id="ML992692">
    <property type="protein sequence ID" value="KAF2208635.1"/>
    <property type="molecule type" value="Genomic_DNA"/>
</dbReference>
<evidence type="ECO:0000313" key="1">
    <source>
        <dbReference type="EMBL" id="KAF2208635.1"/>
    </source>
</evidence>
<name>A0A6A6F3Y5_9PEZI</name>
<gene>
    <name evidence="1" type="ORF">CERZMDRAFT_101087</name>
</gene>
<proteinExistence type="predicted"/>
<reference evidence="1" key="1">
    <citation type="journal article" date="2020" name="Stud. Mycol.">
        <title>101 Dothideomycetes genomes: a test case for predicting lifestyles and emergence of pathogens.</title>
        <authorList>
            <person name="Haridas S."/>
            <person name="Albert R."/>
            <person name="Binder M."/>
            <person name="Bloem J."/>
            <person name="Labutti K."/>
            <person name="Salamov A."/>
            <person name="Andreopoulos B."/>
            <person name="Baker S."/>
            <person name="Barry K."/>
            <person name="Bills G."/>
            <person name="Bluhm B."/>
            <person name="Cannon C."/>
            <person name="Castanera R."/>
            <person name="Culley D."/>
            <person name="Daum C."/>
            <person name="Ezra D."/>
            <person name="Gonzalez J."/>
            <person name="Henrissat B."/>
            <person name="Kuo A."/>
            <person name="Liang C."/>
            <person name="Lipzen A."/>
            <person name="Lutzoni F."/>
            <person name="Magnuson J."/>
            <person name="Mondo S."/>
            <person name="Nolan M."/>
            <person name="Ohm R."/>
            <person name="Pangilinan J."/>
            <person name="Park H.-J."/>
            <person name="Ramirez L."/>
            <person name="Alfaro M."/>
            <person name="Sun H."/>
            <person name="Tritt A."/>
            <person name="Yoshinaga Y."/>
            <person name="Zwiers L.-H."/>
            <person name="Turgeon B."/>
            <person name="Goodwin S."/>
            <person name="Spatafora J."/>
            <person name="Crous P."/>
            <person name="Grigoriev I."/>
        </authorList>
    </citation>
    <scope>NUCLEOTIDE SEQUENCE</scope>
    <source>
        <strain evidence="1">SCOH1-5</strain>
    </source>
</reference>
<keyword evidence="2" id="KW-1185">Reference proteome</keyword>
<sequence length="295" mass="33180">MLLMLPPRPATAAARPSLHSSTLLFPLFGSRLFRTLINILRSWSSTLATSQEASLLSIPPELRLHIYDAILDADIDYPILESWRSVESRHQGFSSEPKRHEQTKLDVIWCNLLLACKTIHVELNSHMGKTRTGAYIAEIERCRHALGAFRWRKLGCAPRHIENMLVIFKSESDRKWDRFWGVEGPLPIVRELSQSLNVLLHCGPRTDVSKQLPEPMHIGKLTIVLALPASKRCPPERDSSSVRDDRVTNFEEVRGIASTVCAQGIVHGLIDSLCYDYRFFNHGRGGGLCAASVPL</sequence>
<dbReference type="AlphaFoldDB" id="A0A6A6F3Y5"/>
<accession>A0A6A6F3Y5</accession>
<dbReference type="Proteomes" id="UP000799539">
    <property type="component" value="Unassembled WGS sequence"/>
</dbReference>
<organism evidence="1 2">
    <name type="scientific">Cercospora zeae-maydis SCOH1-5</name>
    <dbReference type="NCBI Taxonomy" id="717836"/>
    <lineage>
        <taxon>Eukaryota</taxon>
        <taxon>Fungi</taxon>
        <taxon>Dikarya</taxon>
        <taxon>Ascomycota</taxon>
        <taxon>Pezizomycotina</taxon>
        <taxon>Dothideomycetes</taxon>
        <taxon>Dothideomycetidae</taxon>
        <taxon>Mycosphaerellales</taxon>
        <taxon>Mycosphaerellaceae</taxon>
        <taxon>Cercospora</taxon>
    </lineage>
</organism>
<protein>
    <submittedName>
        <fullName evidence="1">Uncharacterized protein</fullName>
    </submittedName>
</protein>
<evidence type="ECO:0000313" key="2">
    <source>
        <dbReference type="Proteomes" id="UP000799539"/>
    </source>
</evidence>
<dbReference type="OrthoDB" id="3813486at2759"/>